<evidence type="ECO:0000256" key="1">
    <source>
        <dbReference type="SAM" id="MobiDB-lite"/>
    </source>
</evidence>
<dbReference type="EMBL" id="JAQQWP010000004">
    <property type="protein sequence ID" value="KAK8121140.1"/>
    <property type="molecule type" value="Genomic_DNA"/>
</dbReference>
<evidence type="ECO:0000313" key="2">
    <source>
        <dbReference type="EMBL" id="KAK8121140.1"/>
    </source>
</evidence>
<dbReference type="AlphaFoldDB" id="A0AAW0R1M4"/>
<protein>
    <submittedName>
        <fullName evidence="2">Uncharacterized protein</fullName>
    </submittedName>
</protein>
<feature type="region of interest" description="Disordered" evidence="1">
    <location>
        <begin position="146"/>
        <end position="184"/>
    </location>
</feature>
<name>A0AAW0R1M4_9PEZI</name>
<comment type="caution">
    <text evidence="2">The sequence shown here is derived from an EMBL/GenBank/DDBJ whole genome shotgun (WGS) entry which is preliminary data.</text>
</comment>
<evidence type="ECO:0000313" key="3">
    <source>
        <dbReference type="Proteomes" id="UP001392437"/>
    </source>
</evidence>
<keyword evidence="3" id="KW-1185">Reference proteome</keyword>
<organism evidence="2 3">
    <name type="scientific">Apiospora kogelbergensis</name>
    <dbReference type="NCBI Taxonomy" id="1337665"/>
    <lineage>
        <taxon>Eukaryota</taxon>
        <taxon>Fungi</taxon>
        <taxon>Dikarya</taxon>
        <taxon>Ascomycota</taxon>
        <taxon>Pezizomycotina</taxon>
        <taxon>Sordariomycetes</taxon>
        <taxon>Xylariomycetidae</taxon>
        <taxon>Amphisphaeriales</taxon>
        <taxon>Apiosporaceae</taxon>
        <taxon>Apiospora</taxon>
    </lineage>
</organism>
<gene>
    <name evidence="2" type="ORF">PG999_005260</name>
</gene>
<accession>A0AAW0R1M4</accession>
<proteinExistence type="predicted"/>
<dbReference type="Proteomes" id="UP001392437">
    <property type="component" value="Unassembled WGS sequence"/>
</dbReference>
<sequence>MSAAEELPYLQLFSPLVFRSSISLQPRDSRDSGHLMQKHHITAASDPQGLFAARIEMTVDTKTLSIAELSVSHLEPSAAAELRPFISRIEQGAINSALRRNVSVVAWAMAEWTRLATKRALFWCQVQRELGTEKDVLRCAKKMRQSRKRKGFPGRPTVDHDDSGEAEMDDGDTNIHDARNQVPKSTLLPHLGRTSLDLKLGSSREIGLRIEWKIDFDWTGEGQSRIAALVETPSKWHHHDTKHSLVEIPGLFDKVIRGGGNPIKAVKTVVALLVGDSNN</sequence>
<reference evidence="2 3" key="1">
    <citation type="submission" date="2023-01" db="EMBL/GenBank/DDBJ databases">
        <title>Analysis of 21 Apiospora genomes using comparative genomics revels a genus with tremendous synthesis potential of carbohydrate active enzymes and secondary metabolites.</title>
        <authorList>
            <person name="Sorensen T."/>
        </authorList>
    </citation>
    <scope>NUCLEOTIDE SEQUENCE [LARGE SCALE GENOMIC DNA]</scope>
    <source>
        <strain evidence="2 3">CBS 117206</strain>
    </source>
</reference>